<dbReference type="InterPro" id="IPR050392">
    <property type="entry name" value="Collagen/C1q_domain"/>
</dbReference>
<dbReference type="AlphaFoldDB" id="A0A6J8BUC5"/>
<evidence type="ECO:0000313" key="5">
    <source>
        <dbReference type="Proteomes" id="UP000507470"/>
    </source>
</evidence>
<dbReference type="Pfam" id="PF00386">
    <property type="entry name" value="C1q"/>
    <property type="match status" value="1"/>
</dbReference>
<dbReference type="Proteomes" id="UP000507470">
    <property type="component" value="Unassembled WGS sequence"/>
</dbReference>
<dbReference type="PANTHER" id="PTHR15427:SF33">
    <property type="entry name" value="COLLAGEN IV NC1 DOMAIN-CONTAINING PROTEIN"/>
    <property type="match status" value="1"/>
</dbReference>
<proteinExistence type="predicted"/>
<gene>
    <name evidence="4" type="ORF">MCOR_22505</name>
</gene>
<dbReference type="InterPro" id="IPR001073">
    <property type="entry name" value="C1q_dom"/>
</dbReference>
<dbReference type="OrthoDB" id="6073960at2759"/>
<sequence>MDVSSMNEQLQEFIQKEINVSCNTYIQREMNEKKIVTGLHNLNTTFEEMFETLTRNTDNGFEMLSKSFEQEIKTLIREEIKHNVRGTEKDSHPAFLAIWTEDTVTLRRNDIIKFNHVVTNVGNGYSPMTGKFKAPKQGTYFFGGTVVSAPPNALHMMLMKSGTSIMIPYASVTQGDSYTFTAVLQLKAGDTVYIQKDNRVEKAYGRDHSTFSGFMI</sequence>
<protein>
    <submittedName>
        <fullName evidence="4">C1QL</fullName>
    </submittedName>
</protein>
<dbReference type="SMART" id="SM00110">
    <property type="entry name" value="C1Q"/>
    <property type="match status" value="1"/>
</dbReference>
<dbReference type="EMBL" id="CACVKT020003974">
    <property type="protein sequence ID" value="CAC5387136.1"/>
    <property type="molecule type" value="Genomic_DNA"/>
</dbReference>
<feature type="domain" description="C1q" evidence="3">
    <location>
        <begin position="88"/>
        <end position="216"/>
    </location>
</feature>
<dbReference type="PANTHER" id="PTHR15427">
    <property type="entry name" value="EMILIN ELASTIN MICROFIBRIL INTERFACE-LOCATED PROTEIN ELASTIN MICROFIBRIL INTERFACER"/>
    <property type="match status" value="1"/>
</dbReference>
<evidence type="ECO:0000313" key="4">
    <source>
        <dbReference type="EMBL" id="CAC5387136.1"/>
    </source>
</evidence>
<keyword evidence="2" id="KW-0964">Secreted</keyword>
<evidence type="ECO:0000256" key="2">
    <source>
        <dbReference type="ARBA" id="ARBA00022525"/>
    </source>
</evidence>
<comment type="subcellular location">
    <subcellularLocation>
        <location evidence="1">Secreted</location>
    </subcellularLocation>
</comment>
<dbReference type="PROSITE" id="PS50871">
    <property type="entry name" value="C1Q"/>
    <property type="match status" value="1"/>
</dbReference>
<dbReference type="PRINTS" id="PR00007">
    <property type="entry name" value="COMPLEMNTC1Q"/>
</dbReference>
<dbReference type="InterPro" id="IPR008983">
    <property type="entry name" value="Tumour_necrosis_fac-like_dom"/>
</dbReference>
<evidence type="ECO:0000256" key="1">
    <source>
        <dbReference type="ARBA" id="ARBA00004613"/>
    </source>
</evidence>
<dbReference type="GO" id="GO:0005581">
    <property type="term" value="C:collagen trimer"/>
    <property type="evidence" value="ECO:0007669"/>
    <property type="project" value="UniProtKB-KW"/>
</dbReference>
<reference evidence="4 5" key="1">
    <citation type="submission" date="2020-06" db="EMBL/GenBank/DDBJ databases">
        <authorList>
            <person name="Li R."/>
            <person name="Bekaert M."/>
        </authorList>
    </citation>
    <scope>NUCLEOTIDE SEQUENCE [LARGE SCALE GENOMIC DNA]</scope>
    <source>
        <strain evidence="5">wild</strain>
    </source>
</reference>
<organism evidence="4 5">
    <name type="scientific">Mytilus coruscus</name>
    <name type="common">Sea mussel</name>
    <dbReference type="NCBI Taxonomy" id="42192"/>
    <lineage>
        <taxon>Eukaryota</taxon>
        <taxon>Metazoa</taxon>
        <taxon>Spiralia</taxon>
        <taxon>Lophotrochozoa</taxon>
        <taxon>Mollusca</taxon>
        <taxon>Bivalvia</taxon>
        <taxon>Autobranchia</taxon>
        <taxon>Pteriomorphia</taxon>
        <taxon>Mytilida</taxon>
        <taxon>Mytiloidea</taxon>
        <taxon>Mytilidae</taxon>
        <taxon>Mytilinae</taxon>
        <taxon>Mytilus</taxon>
    </lineage>
</organism>
<dbReference type="SUPFAM" id="SSF49842">
    <property type="entry name" value="TNF-like"/>
    <property type="match status" value="1"/>
</dbReference>
<keyword evidence="5" id="KW-1185">Reference proteome</keyword>
<accession>A0A6J8BUC5</accession>
<name>A0A6J8BUC5_MYTCO</name>
<dbReference type="Gene3D" id="2.60.120.40">
    <property type="match status" value="1"/>
</dbReference>
<evidence type="ECO:0000259" key="3">
    <source>
        <dbReference type="PROSITE" id="PS50871"/>
    </source>
</evidence>